<protein>
    <submittedName>
        <fullName evidence="1">Uncharacterized protein</fullName>
    </submittedName>
</protein>
<accession>H2XPK2</accession>
<dbReference type="EMBL" id="EAAA01000546">
    <property type="status" value="NOT_ANNOTATED_CDS"/>
    <property type="molecule type" value="Genomic_DNA"/>
</dbReference>
<dbReference type="HOGENOM" id="CLU_3368231_0_0_1"/>
<reference evidence="2" key="1">
    <citation type="journal article" date="2002" name="Science">
        <title>The draft genome of Ciona intestinalis: insights into chordate and vertebrate origins.</title>
        <authorList>
            <person name="Dehal P."/>
            <person name="Satou Y."/>
            <person name="Campbell R.K."/>
            <person name="Chapman J."/>
            <person name="Degnan B."/>
            <person name="De Tomaso A."/>
            <person name="Davidson B."/>
            <person name="Di Gregorio A."/>
            <person name="Gelpke M."/>
            <person name="Goodstein D.M."/>
            <person name="Harafuji N."/>
            <person name="Hastings K.E."/>
            <person name="Ho I."/>
            <person name="Hotta K."/>
            <person name="Huang W."/>
            <person name="Kawashima T."/>
            <person name="Lemaire P."/>
            <person name="Martinez D."/>
            <person name="Meinertzhagen I.A."/>
            <person name="Necula S."/>
            <person name="Nonaka M."/>
            <person name="Putnam N."/>
            <person name="Rash S."/>
            <person name="Saiga H."/>
            <person name="Satake M."/>
            <person name="Terry A."/>
            <person name="Yamada L."/>
            <person name="Wang H.G."/>
            <person name="Awazu S."/>
            <person name="Azumi K."/>
            <person name="Boore J."/>
            <person name="Branno M."/>
            <person name="Chin-Bow S."/>
            <person name="DeSantis R."/>
            <person name="Doyle S."/>
            <person name="Francino P."/>
            <person name="Keys D.N."/>
            <person name="Haga S."/>
            <person name="Hayashi H."/>
            <person name="Hino K."/>
            <person name="Imai K.S."/>
            <person name="Inaba K."/>
            <person name="Kano S."/>
            <person name="Kobayashi K."/>
            <person name="Kobayashi M."/>
            <person name="Lee B.I."/>
            <person name="Makabe K.W."/>
            <person name="Manohar C."/>
            <person name="Matassi G."/>
            <person name="Medina M."/>
            <person name="Mochizuki Y."/>
            <person name="Mount S."/>
            <person name="Morishita T."/>
            <person name="Miura S."/>
            <person name="Nakayama A."/>
            <person name="Nishizaka S."/>
            <person name="Nomoto H."/>
            <person name="Ohta F."/>
            <person name="Oishi K."/>
            <person name="Rigoutsos I."/>
            <person name="Sano M."/>
            <person name="Sasaki A."/>
            <person name="Sasakura Y."/>
            <person name="Shoguchi E."/>
            <person name="Shin-i T."/>
            <person name="Spagnuolo A."/>
            <person name="Stainier D."/>
            <person name="Suzuki M.M."/>
            <person name="Tassy O."/>
            <person name="Takatori N."/>
            <person name="Tokuoka M."/>
            <person name="Yagi K."/>
            <person name="Yoshizaki F."/>
            <person name="Wada S."/>
            <person name="Zhang C."/>
            <person name="Hyatt P.D."/>
            <person name="Larimer F."/>
            <person name="Detter C."/>
            <person name="Doggett N."/>
            <person name="Glavina T."/>
            <person name="Hawkins T."/>
            <person name="Richardson P."/>
            <person name="Lucas S."/>
            <person name="Kohara Y."/>
            <person name="Levine M."/>
            <person name="Satoh N."/>
            <person name="Rokhsar D.S."/>
        </authorList>
    </citation>
    <scope>NUCLEOTIDE SEQUENCE [LARGE SCALE GENOMIC DNA]</scope>
</reference>
<reference evidence="1" key="4">
    <citation type="submission" date="2025-09" db="UniProtKB">
        <authorList>
            <consortium name="Ensembl"/>
        </authorList>
    </citation>
    <scope>IDENTIFICATION</scope>
</reference>
<dbReference type="Ensembl" id="ENSCINT00000036425.1">
    <property type="protein sequence ID" value="ENSCINP00000031586.1"/>
    <property type="gene ID" value="ENSCING00000019650.1"/>
</dbReference>
<name>H2XPK2_CIOIN</name>
<sequence length="35" mass="4090">MSKTIANYIFKVTDINYKDCCHFLDNHTSLLVLLD</sequence>
<reference evidence="1" key="2">
    <citation type="journal article" date="2008" name="Genome Biol.">
        <title>Improved genome assembly and evidence-based global gene model set for the chordate Ciona intestinalis: new insight into intron and operon populations.</title>
        <authorList>
            <person name="Satou Y."/>
            <person name="Mineta K."/>
            <person name="Ogasawara M."/>
            <person name="Sasakura Y."/>
            <person name="Shoguchi E."/>
            <person name="Ueno K."/>
            <person name="Yamada L."/>
            <person name="Matsumoto J."/>
            <person name="Wasserscheid J."/>
            <person name="Dewar K."/>
            <person name="Wiley G.B."/>
            <person name="Macmil S.L."/>
            <person name="Roe B.A."/>
            <person name="Zeller R.W."/>
            <person name="Hastings K.E."/>
            <person name="Lemaire P."/>
            <person name="Lindquist E."/>
            <person name="Endo T."/>
            <person name="Hotta K."/>
            <person name="Inaba K."/>
        </authorList>
    </citation>
    <scope>NUCLEOTIDE SEQUENCE [LARGE SCALE GENOMIC DNA]</scope>
    <source>
        <strain evidence="1">wild type</strain>
    </source>
</reference>
<reference evidence="1" key="3">
    <citation type="submission" date="2025-08" db="UniProtKB">
        <authorList>
            <consortium name="Ensembl"/>
        </authorList>
    </citation>
    <scope>IDENTIFICATION</scope>
</reference>
<keyword evidence="2" id="KW-1185">Reference proteome</keyword>
<dbReference type="AlphaFoldDB" id="H2XPK2"/>
<evidence type="ECO:0000313" key="2">
    <source>
        <dbReference type="Proteomes" id="UP000008144"/>
    </source>
</evidence>
<proteinExistence type="predicted"/>
<dbReference type="InParanoid" id="H2XPK2"/>
<dbReference type="Proteomes" id="UP000008144">
    <property type="component" value="Chromosome 10"/>
</dbReference>
<evidence type="ECO:0000313" key="1">
    <source>
        <dbReference type="Ensembl" id="ENSCINP00000031586.1"/>
    </source>
</evidence>
<organism evidence="1 2">
    <name type="scientific">Ciona intestinalis</name>
    <name type="common">Transparent sea squirt</name>
    <name type="synonym">Ascidia intestinalis</name>
    <dbReference type="NCBI Taxonomy" id="7719"/>
    <lineage>
        <taxon>Eukaryota</taxon>
        <taxon>Metazoa</taxon>
        <taxon>Chordata</taxon>
        <taxon>Tunicata</taxon>
        <taxon>Ascidiacea</taxon>
        <taxon>Phlebobranchia</taxon>
        <taxon>Cionidae</taxon>
        <taxon>Ciona</taxon>
    </lineage>
</organism>